<evidence type="ECO:0000256" key="1">
    <source>
        <dbReference type="SAM" id="SignalP"/>
    </source>
</evidence>
<dbReference type="EMBL" id="JADIMY010000004">
    <property type="protein sequence ID" value="MBO8426998.1"/>
    <property type="molecule type" value="Genomic_DNA"/>
</dbReference>
<dbReference type="Pfam" id="PF00657">
    <property type="entry name" value="Lipase_GDSL"/>
    <property type="match status" value="1"/>
</dbReference>
<keyword evidence="1" id="KW-0732">Signal</keyword>
<evidence type="ECO:0000259" key="2">
    <source>
        <dbReference type="Pfam" id="PF17996"/>
    </source>
</evidence>
<dbReference type="GO" id="GO:0016788">
    <property type="term" value="F:hydrolase activity, acting on ester bonds"/>
    <property type="evidence" value="ECO:0007669"/>
    <property type="project" value="InterPro"/>
</dbReference>
<gene>
    <name evidence="3" type="ORF">IAC58_00325</name>
</gene>
<feature type="domain" description="Carbohydrate esterase 2 N-terminal" evidence="2">
    <location>
        <begin position="87"/>
        <end position="156"/>
    </location>
</feature>
<feature type="signal peptide" evidence="1">
    <location>
        <begin position="1"/>
        <end position="21"/>
    </location>
</feature>
<reference evidence="3" key="2">
    <citation type="journal article" date="2021" name="PeerJ">
        <title>Extensive microbial diversity within the chicken gut microbiome revealed by metagenomics and culture.</title>
        <authorList>
            <person name="Gilroy R."/>
            <person name="Ravi A."/>
            <person name="Getino M."/>
            <person name="Pursley I."/>
            <person name="Horton D.L."/>
            <person name="Alikhan N.F."/>
            <person name="Baker D."/>
            <person name="Gharbi K."/>
            <person name="Hall N."/>
            <person name="Watson M."/>
            <person name="Adriaenssens E.M."/>
            <person name="Foster-Nyarko E."/>
            <person name="Jarju S."/>
            <person name="Secka A."/>
            <person name="Antonio M."/>
            <person name="Oren A."/>
            <person name="Chaudhuri R.R."/>
            <person name="La Ragione R."/>
            <person name="Hildebrand F."/>
            <person name="Pallen M.J."/>
        </authorList>
    </citation>
    <scope>NUCLEOTIDE SEQUENCE</scope>
    <source>
        <strain evidence="3">11159</strain>
    </source>
</reference>
<dbReference type="Pfam" id="PF17996">
    <property type="entry name" value="CE2_N"/>
    <property type="match status" value="1"/>
</dbReference>
<dbReference type="SUPFAM" id="SSF52266">
    <property type="entry name" value="SGNH hydrolase"/>
    <property type="match status" value="1"/>
</dbReference>
<dbReference type="Gene3D" id="3.40.50.1110">
    <property type="entry name" value="SGNH hydrolase"/>
    <property type="match status" value="1"/>
</dbReference>
<sequence>MKKTLKTLGTILLATSGIFLGACNKDENMNEPYIETKITNLDALNTSEIHYLGRYTTKEIEGEEAIYFGFTNTGFELFVDVKNEINSISASLFSEMLGGNTTQYLKTYIDGKEERKIELGSGKADVTLFSNLEIGRHTLKVVKINEASVSKLGVYSLSYNGEIDFYDRDYKEAPKLIEFYGDSLTCGYGNLGDPSIKIFRTMDEDGTLTYAQLTADKLGYESSIVACSGIALSEVLAPYGVDMMDQYNTVEGSIHYDMSKSKPDIVVFNLGSNDDGGYESLSEEKRKEGIEEFINNYTIITDEIKKNSPECVFISCYNMCYNINNTLINAIKTATENINNKYGENTAFSLAFQGNQSGANGHPNLIGHEIAFDRLYNFIINNNLNK</sequence>
<dbReference type="PANTHER" id="PTHR37834:SF2">
    <property type="entry name" value="ESTERASE, SGNH HYDROLASE-TYPE"/>
    <property type="match status" value="1"/>
</dbReference>
<dbReference type="InterPro" id="IPR040794">
    <property type="entry name" value="CE2_N"/>
</dbReference>
<dbReference type="InterPro" id="IPR001087">
    <property type="entry name" value="GDSL"/>
</dbReference>
<comment type="caution">
    <text evidence="3">The sequence shown here is derived from an EMBL/GenBank/DDBJ whole genome shotgun (WGS) entry which is preliminary data.</text>
</comment>
<dbReference type="PANTHER" id="PTHR37834">
    <property type="entry name" value="GDSL-LIKE LIPASE/ACYLHYDROLASE DOMAIN PROTEIN (AFU_ORTHOLOGUE AFUA_2G00620)"/>
    <property type="match status" value="1"/>
</dbReference>
<feature type="chain" id="PRO_5039413372" description="Carbohydrate esterase 2 N-terminal domain-containing protein" evidence="1">
    <location>
        <begin position="22"/>
        <end position="386"/>
    </location>
</feature>
<dbReference type="Proteomes" id="UP000823613">
    <property type="component" value="Unassembled WGS sequence"/>
</dbReference>
<dbReference type="Gene3D" id="2.60.120.260">
    <property type="entry name" value="Galactose-binding domain-like"/>
    <property type="match status" value="1"/>
</dbReference>
<proteinExistence type="predicted"/>
<dbReference type="AlphaFoldDB" id="A0A9D9GWX4"/>
<evidence type="ECO:0000313" key="4">
    <source>
        <dbReference type="Proteomes" id="UP000823613"/>
    </source>
</evidence>
<evidence type="ECO:0000313" key="3">
    <source>
        <dbReference type="EMBL" id="MBO8426998.1"/>
    </source>
</evidence>
<name>A0A9D9GWX4_9BACL</name>
<protein>
    <recommendedName>
        <fullName evidence="2">Carbohydrate esterase 2 N-terminal domain-containing protein</fullName>
    </recommendedName>
</protein>
<dbReference type="InterPro" id="IPR052762">
    <property type="entry name" value="PCW_deacetylase/CE"/>
</dbReference>
<dbReference type="PROSITE" id="PS51257">
    <property type="entry name" value="PROKAR_LIPOPROTEIN"/>
    <property type="match status" value="1"/>
</dbReference>
<accession>A0A9D9GWX4</accession>
<reference evidence="3" key="1">
    <citation type="submission" date="2020-10" db="EMBL/GenBank/DDBJ databases">
        <authorList>
            <person name="Gilroy R."/>
        </authorList>
    </citation>
    <scope>NUCLEOTIDE SEQUENCE</scope>
    <source>
        <strain evidence="3">11159</strain>
    </source>
</reference>
<dbReference type="InterPro" id="IPR036514">
    <property type="entry name" value="SGNH_hydro_sf"/>
</dbReference>
<organism evidence="3 4">
    <name type="scientific">Candidatus Onthovivens merdipullorum</name>
    <dbReference type="NCBI Taxonomy" id="2840889"/>
    <lineage>
        <taxon>Bacteria</taxon>
        <taxon>Bacillati</taxon>
        <taxon>Bacillota</taxon>
        <taxon>Bacilli</taxon>
        <taxon>Bacillales</taxon>
        <taxon>Candidatus Onthovivens</taxon>
    </lineage>
</organism>